<dbReference type="STRING" id="1329250.WOSG25_110760"/>
<dbReference type="AlphaFoldDB" id="A0A069CWJ0"/>
<evidence type="ECO:0000313" key="2">
    <source>
        <dbReference type="Proteomes" id="UP000030643"/>
    </source>
</evidence>
<dbReference type="Proteomes" id="UP000030643">
    <property type="component" value="Unassembled WGS sequence"/>
</dbReference>
<name>A0A069CWJ0_WEIOS</name>
<dbReference type="RefSeq" id="WP_052348603.1">
    <property type="nucleotide sequence ID" value="NZ_DF820494.1"/>
</dbReference>
<dbReference type="eggNOG" id="ENOG50308G1">
    <property type="taxonomic scope" value="Bacteria"/>
</dbReference>
<proteinExistence type="predicted"/>
<keyword evidence="2" id="KW-1185">Reference proteome</keyword>
<dbReference type="OrthoDB" id="2148600at2"/>
<dbReference type="EMBL" id="DF820494">
    <property type="protein sequence ID" value="GAK31598.1"/>
    <property type="molecule type" value="Genomic_DNA"/>
</dbReference>
<organism evidence="1 2">
    <name type="scientific">Weissella oryzae (strain DSM 25784 / JCM 18191 / LMG 30913 / SG25)</name>
    <dbReference type="NCBI Taxonomy" id="1329250"/>
    <lineage>
        <taxon>Bacteria</taxon>
        <taxon>Bacillati</taxon>
        <taxon>Bacillota</taxon>
        <taxon>Bacilli</taxon>
        <taxon>Lactobacillales</taxon>
        <taxon>Lactobacillaceae</taxon>
        <taxon>Weissella</taxon>
    </lineage>
</organism>
<accession>A0A069CWJ0</accession>
<sequence>MRQTLNQIKQETQRKLSKRKNLLLKKYQNVQEDAIPDSVFEELDKIEALLQEVSIRKIPNQINIKMGELEKWYFTMMFDWMSAHPESFDSKSISMTEIYKFALHFFVENIVTVPGNSLMQVEKLRRKIGSMGEANSIEKNIYRQLEDIKNLAAFNSSMVYTLADLSKDFPDGVANILSTQQENEMDSSTRYAQVFAKFINQRQLTKQNIKNRNSSNSLNSDY</sequence>
<gene>
    <name evidence="1" type="ORF">WOSG25_110760</name>
</gene>
<reference evidence="2" key="1">
    <citation type="journal article" date="2014" name="Genome Announc.">
        <title>Draft genome sequence of Weissella oryzae SG25T, isolated from fermented rice grains.</title>
        <authorList>
            <person name="Tanizawa Y."/>
            <person name="Fujisawa T."/>
            <person name="Mochizuki T."/>
            <person name="Kaminuma E."/>
            <person name="Suzuki Y."/>
            <person name="Nakamura Y."/>
            <person name="Tohno M."/>
        </authorList>
    </citation>
    <scope>NUCLEOTIDE SEQUENCE [LARGE SCALE GENOMIC DNA]</scope>
    <source>
        <strain evidence="2">DSM 25784 / JCM 18191 / LMG 30913 / SG25</strain>
    </source>
</reference>
<protein>
    <submittedName>
        <fullName evidence="1">Uncharacterized protein</fullName>
    </submittedName>
</protein>
<evidence type="ECO:0000313" key="1">
    <source>
        <dbReference type="EMBL" id="GAK31598.1"/>
    </source>
</evidence>